<name>A0ABQ9DGJ7_9PASS</name>
<evidence type="ECO:0000313" key="1">
    <source>
        <dbReference type="EMBL" id="KAJ7421580.1"/>
    </source>
</evidence>
<accession>A0ABQ9DGJ7</accession>
<comment type="caution">
    <text evidence="1">The sequence shown here is derived from an EMBL/GenBank/DDBJ whole genome shotgun (WGS) entry which is preliminary data.</text>
</comment>
<proteinExistence type="predicted"/>
<keyword evidence="2" id="KW-1185">Reference proteome</keyword>
<reference evidence="1" key="1">
    <citation type="submission" date="2019-10" db="EMBL/GenBank/DDBJ databases">
        <authorList>
            <person name="Soares A.E.R."/>
            <person name="Aleixo A."/>
            <person name="Schneider P."/>
            <person name="Miyaki C.Y."/>
            <person name="Schneider M.P."/>
            <person name="Mello C."/>
            <person name="Vasconcelos A.T.R."/>
        </authorList>
    </citation>
    <scope>NUCLEOTIDE SEQUENCE</scope>
    <source>
        <tissue evidence="1">Muscle</tissue>
    </source>
</reference>
<organism evidence="1 2">
    <name type="scientific">Willisornis vidua</name>
    <name type="common">Xingu scale-backed antbird</name>
    <dbReference type="NCBI Taxonomy" id="1566151"/>
    <lineage>
        <taxon>Eukaryota</taxon>
        <taxon>Metazoa</taxon>
        <taxon>Chordata</taxon>
        <taxon>Craniata</taxon>
        <taxon>Vertebrata</taxon>
        <taxon>Euteleostomi</taxon>
        <taxon>Archelosauria</taxon>
        <taxon>Archosauria</taxon>
        <taxon>Dinosauria</taxon>
        <taxon>Saurischia</taxon>
        <taxon>Theropoda</taxon>
        <taxon>Coelurosauria</taxon>
        <taxon>Aves</taxon>
        <taxon>Neognathae</taxon>
        <taxon>Neoaves</taxon>
        <taxon>Telluraves</taxon>
        <taxon>Australaves</taxon>
        <taxon>Passeriformes</taxon>
        <taxon>Thamnophilidae</taxon>
        <taxon>Willisornis</taxon>
    </lineage>
</organism>
<protein>
    <submittedName>
        <fullName evidence="1">Uncharacterized protein</fullName>
    </submittedName>
</protein>
<evidence type="ECO:0000313" key="2">
    <source>
        <dbReference type="Proteomes" id="UP001145742"/>
    </source>
</evidence>
<gene>
    <name evidence="1" type="ORF">WISP_41881</name>
</gene>
<dbReference type="Proteomes" id="UP001145742">
    <property type="component" value="Unassembled WGS sequence"/>
</dbReference>
<sequence length="120" mass="13790">MSPDTITKGETYNNLLIQLDTINVWLEKFWCVKSSYSWELSDLPKENKPNVELWFKIRSKVRDLEAIEEAVQDFTGGTPKGFICWGWPWEGFSIRLICLAAPSPGDLYRDLNDNQSSQSA</sequence>
<dbReference type="EMBL" id="WHWB01033177">
    <property type="protein sequence ID" value="KAJ7421580.1"/>
    <property type="molecule type" value="Genomic_DNA"/>
</dbReference>